<dbReference type="AlphaFoldDB" id="A0A8A1LT57"/>
<gene>
    <name evidence="1" type="ORF">I7I53_02976</name>
</gene>
<organism evidence="1 2">
    <name type="scientific">Ajellomyces capsulatus (strain H88)</name>
    <name type="common">Darling's disease fungus</name>
    <name type="synonym">Histoplasma capsulatum</name>
    <dbReference type="NCBI Taxonomy" id="544711"/>
    <lineage>
        <taxon>Eukaryota</taxon>
        <taxon>Fungi</taxon>
        <taxon>Dikarya</taxon>
        <taxon>Ascomycota</taxon>
        <taxon>Pezizomycotina</taxon>
        <taxon>Eurotiomycetes</taxon>
        <taxon>Eurotiomycetidae</taxon>
        <taxon>Onygenales</taxon>
        <taxon>Ajellomycetaceae</taxon>
        <taxon>Histoplasma</taxon>
    </lineage>
</organism>
<dbReference type="EMBL" id="CP069105">
    <property type="protein sequence ID" value="QSS55167.1"/>
    <property type="molecule type" value="Genomic_DNA"/>
</dbReference>
<reference evidence="1" key="1">
    <citation type="submission" date="2021-01" db="EMBL/GenBank/DDBJ databases">
        <title>Chromosome-level genome assembly of a human fungal pathogen reveals clustering of transcriptionally co-regulated genes.</title>
        <authorList>
            <person name="Voorhies M."/>
            <person name="Cohen S."/>
            <person name="Shea T.P."/>
            <person name="Petrus S."/>
            <person name="Munoz J.F."/>
            <person name="Poplawski S."/>
            <person name="Goldman W.E."/>
            <person name="Michael T."/>
            <person name="Cuomo C.A."/>
            <person name="Sil A."/>
            <person name="Beyhan S."/>
        </authorList>
    </citation>
    <scope>NUCLEOTIDE SEQUENCE</scope>
    <source>
        <strain evidence="1">H88</strain>
    </source>
</reference>
<dbReference type="Proteomes" id="UP000663419">
    <property type="component" value="Chromosome 4"/>
</dbReference>
<name>A0A8A1LT57_AJEC8</name>
<sequence>MSGLRVARCFLSRGRAICDTRTTGRREFIKVATFYHTILRPLTKIGDNMKSWTWTIYGHSVGRQMPLTNALMRNIYTLQLGLILKM</sequence>
<protein>
    <submittedName>
        <fullName evidence="1">Uncharacterized protein</fullName>
    </submittedName>
</protein>
<dbReference type="VEuPathDB" id="FungiDB:I7I53_02976"/>
<evidence type="ECO:0000313" key="1">
    <source>
        <dbReference type="EMBL" id="QSS55167.1"/>
    </source>
</evidence>
<evidence type="ECO:0000313" key="2">
    <source>
        <dbReference type="Proteomes" id="UP000663419"/>
    </source>
</evidence>
<proteinExistence type="predicted"/>
<accession>A0A8A1LT57</accession>